<dbReference type="AlphaFoldDB" id="W3V9S0"/>
<gene>
    <name evidence="1" type="ORF">PTE_01320</name>
</gene>
<dbReference type="InterPro" id="IPR029767">
    <property type="entry name" value="WecB-like"/>
</dbReference>
<dbReference type="PANTHER" id="PTHR43174">
    <property type="entry name" value="UDP-N-ACETYLGLUCOSAMINE 2-EPIMERASE"/>
    <property type="match status" value="1"/>
</dbReference>
<proteinExistence type="predicted"/>
<sequence length="84" mass="9377">MKKIAVILGTRPEAIKYGPVINALKKDFRFKVIVISTGQHKEMLDDALAVFDIRPDYNLQVMQLGQTLAAALSGFHHHIPSDPH</sequence>
<reference evidence="1 2" key="1">
    <citation type="submission" date="2013-11" db="EMBL/GenBank/DDBJ databases">
        <title>Elucidation of the Photorhabdus temperata genome and generation of transposon mutant library to identify motility mutants.</title>
        <authorList>
            <person name="Hurst S.G.IV."/>
            <person name="Micheals B."/>
            <person name="Abebe-Akele F."/>
            <person name="Rowedder H."/>
            <person name="Bullock H."/>
            <person name="Jackobeck R."/>
            <person name="Janicki E."/>
            <person name="Tisa L.S."/>
        </authorList>
    </citation>
    <scope>NUCLEOTIDE SEQUENCE [LARGE SCALE GENOMIC DNA]</scope>
    <source>
        <strain evidence="1 2">NC19</strain>
    </source>
</reference>
<protein>
    <submittedName>
        <fullName evidence="1">UDP-N-acetylglucosamine 2-epimerase</fullName>
    </submittedName>
</protein>
<dbReference type="Gene3D" id="3.40.50.2000">
    <property type="entry name" value="Glycogen Phosphorylase B"/>
    <property type="match status" value="1"/>
</dbReference>
<dbReference type="PATRIC" id="fig|1004151.3.peg.1346"/>
<dbReference type="RefSeq" id="WP_198539165.1">
    <property type="nucleotide sequence ID" value="NZ_AYSJ01000004.1"/>
</dbReference>
<dbReference type="EMBL" id="AYSJ01000004">
    <property type="protein sequence ID" value="ETS32676.1"/>
    <property type="molecule type" value="Genomic_DNA"/>
</dbReference>
<organism evidence="1 2">
    <name type="scientific">Photorhabdus khanii NC19</name>
    <dbReference type="NCBI Taxonomy" id="1004151"/>
    <lineage>
        <taxon>Bacteria</taxon>
        <taxon>Pseudomonadati</taxon>
        <taxon>Pseudomonadota</taxon>
        <taxon>Gammaproteobacteria</taxon>
        <taxon>Enterobacterales</taxon>
        <taxon>Morganellaceae</taxon>
        <taxon>Photorhabdus</taxon>
    </lineage>
</organism>
<evidence type="ECO:0000313" key="1">
    <source>
        <dbReference type="EMBL" id="ETS32676.1"/>
    </source>
</evidence>
<keyword evidence="2" id="KW-1185">Reference proteome</keyword>
<evidence type="ECO:0000313" key="2">
    <source>
        <dbReference type="Proteomes" id="UP000018957"/>
    </source>
</evidence>
<dbReference type="SUPFAM" id="SSF53756">
    <property type="entry name" value="UDP-Glycosyltransferase/glycogen phosphorylase"/>
    <property type="match status" value="1"/>
</dbReference>
<name>W3V9S0_9GAMM</name>
<dbReference type="Proteomes" id="UP000018957">
    <property type="component" value="Unassembled WGS sequence"/>
</dbReference>
<comment type="caution">
    <text evidence="1">The sequence shown here is derived from an EMBL/GenBank/DDBJ whole genome shotgun (WGS) entry which is preliminary data.</text>
</comment>
<accession>W3V9S0</accession>
<dbReference type="PANTHER" id="PTHR43174:SF2">
    <property type="entry name" value="UDP-N-ACETYLGLUCOSAMINE 2-EPIMERASE"/>
    <property type="match status" value="1"/>
</dbReference>